<reference evidence="1 2" key="1">
    <citation type="journal article" date="2015" name="Int. J. Syst. Evol. Microbiol.">
        <title>Aestuariivita atlantica sp. nov., isolated from deep sea sediment of the Atlantic Ocean.</title>
        <authorList>
            <person name="Li G."/>
            <person name="Lai Q."/>
            <person name="Du Y."/>
            <person name="Liu X."/>
            <person name="Sun F."/>
            <person name="Shao Z."/>
        </authorList>
    </citation>
    <scope>NUCLEOTIDE SEQUENCE [LARGE SCALE GENOMIC DNA]</scope>
    <source>
        <strain evidence="1 2">22II-S11-z3</strain>
    </source>
</reference>
<name>A0A0L1JQJ5_9RHOB</name>
<dbReference type="RefSeq" id="WP_050530143.1">
    <property type="nucleotide sequence ID" value="NZ_AQQZ01000003.1"/>
</dbReference>
<organism evidence="1 2">
    <name type="scientific">Pseudaestuariivita atlantica</name>
    <dbReference type="NCBI Taxonomy" id="1317121"/>
    <lineage>
        <taxon>Bacteria</taxon>
        <taxon>Pseudomonadati</taxon>
        <taxon>Pseudomonadota</taxon>
        <taxon>Alphaproteobacteria</taxon>
        <taxon>Rhodobacterales</taxon>
        <taxon>Paracoccaceae</taxon>
        <taxon>Pseudaestuariivita</taxon>
    </lineage>
</organism>
<accession>A0A0L1JQJ5</accession>
<dbReference type="OrthoDB" id="1492065at2"/>
<evidence type="ECO:0000313" key="2">
    <source>
        <dbReference type="Proteomes" id="UP000036938"/>
    </source>
</evidence>
<keyword evidence="2" id="KW-1185">Reference proteome</keyword>
<sequence length="401" mass="44094">MSREWIGARRIAFIPVWNNAVDPRPSDDWPAMLADRVYFHPDPATGLDGSISAFIRNASSGRAWIDPVIMPVVEADDADVTGAGLASLPAGHDFDFAVIVIPHSVGPHRGGYFWSVPNHPSGVDAFCRIPMFRDTGLTMDTSVGVWGMEILHAVTLFGDLYFVSPAMDGFDVMSAASGPHPSAHTKSHFGWLSDGAIRDHALGLRRGYDLHAISLQRPLPPDRRRAIRIPSRTAPGHYMVEARLETDQFDGPSFVSSGIPSEGVIVYEVRDVTEVYLRTPTALGVGDRLELGDEDLVIRVQSAIPGGFNVGINSDGPSECEQLWNQIKGLETSIQLEQDFVRRKQMISALQKAKARSRFLHCNFLINPPEVAVADRVFGAPYRRDEPVVARKQGKDDKTAY</sequence>
<gene>
    <name evidence="1" type="ORF">ATO11_07015</name>
</gene>
<evidence type="ECO:0000313" key="1">
    <source>
        <dbReference type="EMBL" id="KNG94005.1"/>
    </source>
</evidence>
<comment type="caution">
    <text evidence="1">The sequence shown here is derived from an EMBL/GenBank/DDBJ whole genome shotgun (WGS) entry which is preliminary data.</text>
</comment>
<dbReference type="STRING" id="1317121.ATO11_07015"/>
<dbReference type="EMBL" id="AQQZ01000003">
    <property type="protein sequence ID" value="KNG94005.1"/>
    <property type="molecule type" value="Genomic_DNA"/>
</dbReference>
<protein>
    <submittedName>
        <fullName evidence="1">Uncharacterized protein</fullName>
    </submittedName>
</protein>
<proteinExistence type="predicted"/>
<dbReference type="AlphaFoldDB" id="A0A0L1JQJ5"/>
<dbReference type="Proteomes" id="UP000036938">
    <property type="component" value="Unassembled WGS sequence"/>
</dbReference>